<dbReference type="SUPFAM" id="SSF54427">
    <property type="entry name" value="NTF2-like"/>
    <property type="match status" value="1"/>
</dbReference>
<feature type="signal peptide" evidence="1">
    <location>
        <begin position="1"/>
        <end position="23"/>
    </location>
</feature>
<reference evidence="3 4" key="1">
    <citation type="submission" date="2022-10" db="EMBL/GenBank/DDBJ databases">
        <title>Defluviimonas sp. nov., isolated from ocean surface water.</title>
        <authorList>
            <person name="He W."/>
            <person name="Wang L."/>
            <person name="Zhang D.-F."/>
        </authorList>
    </citation>
    <scope>NUCLEOTIDE SEQUENCE [LARGE SCALE GENOMIC DNA]</scope>
    <source>
        <strain evidence="3 4">WL0075</strain>
    </source>
</reference>
<comment type="caution">
    <text evidence="3">The sequence shown here is derived from an EMBL/GenBank/DDBJ whole genome shotgun (WGS) entry which is preliminary data.</text>
</comment>
<sequence>MRHWTVGAAAIMGSILAGVAAQADSHPELAAAGEAFLAGFNSGDGAAAASHYSENAILLPPNAPRIDGREGIAGYWGGAFEAGVSNLTVVSTDLDVLGDTAIDVGNWRVSVPDGNGGTMMPTGKYLIIWKRNADGVWELHRDIWNDDPPG</sequence>
<protein>
    <submittedName>
        <fullName evidence="3">DUF4440 domain-containing protein</fullName>
    </submittedName>
</protein>
<dbReference type="RefSeq" id="WP_263723126.1">
    <property type="nucleotide sequence ID" value="NZ_JAOWLA010000021.1"/>
</dbReference>
<feature type="domain" description="DUF4440" evidence="2">
    <location>
        <begin position="30"/>
        <end position="138"/>
    </location>
</feature>
<keyword evidence="4" id="KW-1185">Reference proteome</keyword>
<evidence type="ECO:0000313" key="3">
    <source>
        <dbReference type="EMBL" id="MCV2866590.1"/>
    </source>
</evidence>
<dbReference type="Proteomes" id="UP001652503">
    <property type="component" value="Unassembled WGS sequence"/>
</dbReference>
<dbReference type="Gene3D" id="3.10.450.50">
    <property type="match status" value="1"/>
</dbReference>
<gene>
    <name evidence="3" type="ORF">OE647_17900</name>
</gene>
<dbReference type="EMBL" id="JAOWLA010000021">
    <property type="protein sequence ID" value="MCV2866590.1"/>
    <property type="molecule type" value="Genomic_DNA"/>
</dbReference>
<organism evidence="3 4">
    <name type="scientific">Albidovulum sediminicola</name>
    <dbReference type="NCBI Taxonomy" id="2984331"/>
    <lineage>
        <taxon>Bacteria</taxon>
        <taxon>Pseudomonadati</taxon>
        <taxon>Pseudomonadota</taxon>
        <taxon>Alphaproteobacteria</taxon>
        <taxon>Rhodobacterales</taxon>
        <taxon>Paracoccaceae</taxon>
        <taxon>Albidovulum</taxon>
    </lineage>
</organism>
<evidence type="ECO:0000256" key="1">
    <source>
        <dbReference type="SAM" id="SignalP"/>
    </source>
</evidence>
<dbReference type="InterPro" id="IPR027843">
    <property type="entry name" value="DUF4440"/>
</dbReference>
<name>A0ABT2Z6C2_9RHOB</name>
<keyword evidence="1" id="KW-0732">Signal</keyword>
<accession>A0ABT2Z6C2</accession>
<proteinExistence type="predicted"/>
<dbReference type="InterPro" id="IPR032710">
    <property type="entry name" value="NTF2-like_dom_sf"/>
</dbReference>
<evidence type="ECO:0000313" key="4">
    <source>
        <dbReference type="Proteomes" id="UP001652503"/>
    </source>
</evidence>
<evidence type="ECO:0000259" key="2">
    <source>
        <dbReference type="Pfam" id="PF14534"/>
    </source>
</evidence>
<dbReference type="Pfam" id="PF14534">
    <property type="entry name" value="DUF4440"/>
    <property type="match status" value="1"/>
</dbReference>
<feature type="chain" id="PRO_5046429424" evidence="1">
    <location>
        <begin position="24"/>
        <end position="150"/>
    </location>
</feature>